<dbReference type="InterPro" id="IPR045247">
    <property type="entry name" value="Oye-like"/>
</dbReference>
<dbReference type="PANTHER" id="PTHR22893:SF91">
    <property type="entry name" value="NADPH DEHYDROGENASE 2-RELATED"/>
    <property type="match status" value="1"/>
</dbReference>
<comment type="similarity">
    <text evidence="2">Belongs to the NADH:flavin oxidoreductase/NADH oxidase family.</text>
</comment>
<evidence type="ECO:0000256" key="1">
    <source>
        <dbReference type="ARBA" id="ARBA00001917"/>
    </source>
</evidence>
<dbReference type="PANTHER" id="PTHR22893">
    <property type="entry name" value="NADH OXIDOREDUCTASE-RELATED"/>
    <property type="match status" value="1"/>
</dbReference>
<comment type="caution">
    <text evidence="7">The sequence shown here is derived from an EMBL/GenBank/DDBJ whole genome shotgun (WGS) entry which is preliminary data.</text>
</comment>
<dbReference type="InterPro" id="IPR013785">
    <property type="entry name" value="Aldolase_TIM"/>
</dbReference>
<keyword evidence="5" id="KW-0521">NADP</keyword>
<dbReference type="Gene3D" id="3.20.20.70">
    <property type="entry name" value="Aldolase class I"/>
    <property type="match status" value="1"/>
</dbReference>
<reference evidence="7 8" key="1">
    <citation type="submission" date="2024-02" db="EMBL/GenBank/DDBJ databases">
        <title>de novo genome assembly of Solanum bulbocastanum strain 11H21.</title>
        <authorList>
            <person name="Hosaka A.J."/>
        </authorList>
    </citation>
    <scope>NUCLEOTIDE SEQUENCE [LARGE SCALE GENOMIC DNA]</scope>
    <source>
        <tissue evidence="7">Young leaves</tissue>
    </source>
</reference>
<evidence type="ECO:0000313" key="8">
    <source>
        <dbReference type="Proteomes" id="UP001371456"/>
    </source>
</evidence>
<dbReference type="SUPFAM" id="SSF51395">
    <property type="entry name" value="FMN-linked oxidoreductases"/>
    <property type="match status" value="1"/>
</dbReference>
<comment type="cofactor">
    <cofactor evidence="1">
        <name>FMN</name>
        <dbReference type="ChEBI" id="CHEBI:58210"/>
    </cofactor>
</comment>
<evidence type="ECO:0000256" key="5">
    <source>
        <dbReference type="ARBA" id="ARBA00022857"/>
    </source>
</evidence>
<accession>A0AAN8Y3K7</accession>
<name>A0AAN8Y3K7_SOLBU</name>
<evidence type="ECO:0000256" key="2">
    <source>
        <dbReference type="ARBA" id="ARBA00005979"/>
    </source>
</evidence>
<dbReference type="GO" id="GO:0016491">
    <property type="term" value="F:oxidoreductase activity"/>
    <property type="evidence" value="ECO:0007669"/>
    <property type="project" value="InterPro"/>
</dbReference>
<dbReference type="GO" id="GO:0010181">
    <property type="term" value="F:FMN binding"/>
    <property type="evidence" value="ECO:0007669"/>
    <property type="project" value="InterPro"/>
</dbReference>
<evidence type="ECO:0000256" key="3">
    <source>
        <dbReference type="ARBA" id="ARBA00022630"/>
    </source>
</evidence>
<dbReference type="Pfam" id="PF00724">
    <property type="entry name" value="Oxidored_FMN"/>
    <property type="match status" value="1"/>
</dbReference>
<feature type="domain" description="NADH:flavin oxidoreductase/NADH oxidase N-terminal" evidence="6">
    <location>
        <begin position="52"/>
        <end position="115"/>
    </location>
</feature>
<keyword evidence="4" id="KW-0288">FMN</keyword>
<keyword evidence="3" id="KW-0285">Flavoprotein</keyword>
<dbReference type="EMBL" id="JBANQN010000010">
    <property type="protein sequence ID" value="KAK6778450.1"/>
    <property type="molecule type" value="Genomic_DNA"/>
</dbReference>
<organism evidence="7 8">
    <name type="scientific">Solanum bulbocastanum</name>
    <name type="common">Wild potato</name>
    <dbReference type="NCBI Taxonomy" id="147425"/>
    <lineage>
        <taxon>Eukaryota</taxon>
        <taxon>Viridiplantae</taxon>
        <taxon>Streptophyta</taxon>
        <taxon>Embryophyta</taxon>
        <taxon>Tracheophyta</taxon>
        <taxon>Spermatophyta</taxon>
        <taxon>Magnoliopsida</taxon>
        <taxon>eudicotyledons</taxon>
        <taxon>Gunneridae</taxon>
        <taxon>Pentapetalae</taxon>
        <taxon>asterids</taxon>
        <taxon>lamiids</taxon>
        <taxon>Solanales</taxon>
        <taxon>Solanaceae</taxon>
        <taxon>Solanoideae</taxon>
        <taxon>Solaneae</taxon>
        <taxon>Solanum</taxon>
    </lineage>
</organism>
<sequence length="125" mass="14280">MKFMPKEESFFPKFGMLVEFPAKPNGQDPVSCTDKLFTPQIRSNGIDVAHFTPPRWLTTDEIPQIVNKFRLAARNAIEAGFDGVEIHGAHGYLIDQFMKDQINDRNNKYGGSLEKQHCNVSNKFY</sequence>
<dbReference type="AlphaFoldDB" id="A0AAN8Y3K7"/>
<dbReference type="InterPro" id="IPR001155">
    <property type="entry name" value="OxRdtase_FMN_N"/>
</dbReference>
<evidence type="ECO:0000259" key="6">
    <source>
        <dbReference type="Pfam" id="PF00724"/>
    </source>
</evidence>
<evidence type="ECO:0000313" key="7">
    <source>
        <dbReference type="EMBL" id="KAK6778450.1"/>
    </source>
</evidence>
<proteinExistence type="inferred from homology"/>
<evidence type="ECO:0000256" key="4">
    <source>
        <dbReference type="ARBA" id="ARBA00022643"/>
    </source>
</evidence>
<keyword evidence="8" id="KW-1185">Reference proteome</keyword>
<gene>
    <name evidence="7" type="ORF">RDI58_025168</name>
</gene>
<protein>
    <recommendedName>
        <fullName evidence="6">NADH:flavin oxidoreductase/NADH oxidase N-terminal domain-containing protein</fullName>
    </recommendedName>
</protein>
<dbReference type="Proteomes" id="UP001371456">
    <property type="component" value="Unassembled WGS sequence"/>
</dbReference>